<keyword evidence="2" id="KW-0449">Lipoprotein</keyword>
<name>A0A0Q9YN88_9GAMM</name>
<dbReference type="SUPFAM" id="SSF58113">
    <property type="entry name" value="Apolipoprotein A-I"/>
    <property type="match status" value="1"/>
</dbReference>
<evidence type="ECO:0000313" key="3">
    <source>
        <dbReference type="EMBL" id="MCS5710937.1"/>
    </source>
</evidence>
<dbReference type="RefSeq" id="WP_075066173.1">
    <property type="nucleotide sequence ID" value="NZ_LKAJ02000001.1"/>
</dbReference>
<reference evidence="3" key="2">
    <citation type="journal article" date="2016" name="Genome Announc.">
        <title>Draft Genome Sequences of Two Novel Amoeba-Resistant Intranuclear Bacteria, 'Candidatus Berkiella cookevillensis' and 'Candidatus Berkiella aquae'.</title>
        <authorList>
            <person name="Mehari Y.T."/>
            <person name="Arivett B.A."/>
            <person name="Farone A.L."/>
            <person name="Gunderson J.H."/>
            <person name="Farone M.B."/>
        </authorList>
    </citation>
    <scope>NUCLEOTIDE SEQUENCE</scope>
    <source>
        <strain evidence="3">HT99</strain>
    </source>
</reference>
<protein>
    <submittedName>
        <fullName evidence="2">Apolipoprotein A1/A4/E domain protein</fullName>
    </submittedName>
</protein>
<accession>A0A0Q9YN88</accession>
<gene>
    <name evidence="3" type="ORF">HT99x_005805</name>
    <name evidence="2" type="ORF">HT99x_01545</name>
</gene>
<keyword evidence="1" id="KW-0175">Coiled coil</keyword>
<evidence type="ECO:0000313" key="4">
    <source>
        <dbReference type="Proteomes" id="UP000051497"/>
    </source>
</evidence>
<comment type="caution">
    <text evidence="2">The sequence shown here is derived from an EMBL/GenBank/DDBJ whole genome shotgun (WGS) entry which is preliminary data.</text>
</comment>
<dbReference type="AlphaFoldDB" id="A0A0Q9YN88"/>
<reference evidence="2" key="1">
    <citation type="submission" date="2015-09" db="EMBL/GenBank/DDBJ databases">
        <title>Draft Genome Sequences of Two Novel Amoeba-resistant Intranuclear Bacteria, Candidatus Berkiella cookevillensis and Candidatus Berkiella aquae.</title>
        <authorList>
            <person name="Mehari Y.T."/>
            <person name="Arivett B.A."/>
            <person name="Farone A.L."/>
            <person name="Gunderson J.H."/>
            <person name="Farone M.B."/>
        </authorList>
    </citation>
    <scope>NUCLEOTIDE SEQUENCE [LARGE SCALE GENOMIC DNA]</scope>
    <source>
        <strain evidence="2">HT99</strain>
    </source>
</reference>
<proteinExistence type="predicted"/>
<feature type="coiled-coil region" evidence="1">
    <location>
        <begin position="218"/>
        <end position="282"/>
    </location>
</feature>
<organism evidence="2">
    <name type="scientific">Candidatus Berkiella aquae</name>
    <dbReference type="NCBI Taxonomy" id="295108"/>
    <lineage>
        <taxon>Bacteria</taxon>
        <taxon>Pseudomonadati</taxon>
        <taxon>Pseudomonadota</taxon>
        <taxon>Gammaproteobacteria</taxon>
        <taxon>Candidatus Berkiellales</taxon>
        <taxon>Candidatus Berkiellaceae</taxon>
        <taxon>Candidatus Berkiella</taxon>
    </lineage>
</organism>
<dbReference type="Gene3D" id="1.20.120.20">
    <property type="entry name" value="Apolipoprotein"/>
    <property type="match status" value="1"/>
</dbReference>
<sequence>MAKSKKVRFADETSPETLFNDNFNRAVQYANNLSDPEFNRVFNELSHTDKYPDSGEIPKIGDAFAIAYPYLSPGSKADNRNQLVIDTISEYTQLSNKAESVSYAGDVIQLINHLRTWHDKIVDMLSKYDTGPDFDKDILDHFINSYNVSLNLFEIAAKKSNQPDLVNMIKQFEKIRDQTLEKKPIAKIELKDTTTTESEAKAKKSRTSKVKAASIAAKKSLNSKVKKINKKLADNTKKLNKKLADNTRKLNKKLADNTKKLNKQLADNTKKLNEQLTKTSKKVNKKITKTAKKVSRKFTRNKRPIVTQQPLPEVHQFSTNHASAFAPLTFGVTDLEFARKNKEPLVESRGLRLQELGNIITDQIIKHENNLNEKDSVLIKALYNELNKIDAEKFPYDEQGNNKHTRMVHAIVKMYHEAKNTNCDVATNTVKAILTALKIPVPITLNDILNSNIKALYNDKRTQAEPIKLAMYGIAKNAAKIMNQKNNIRQQQINNIQILFNELKAGSTPPAQDKAMIAYAYLSKVINDIKGEKNKFDSGMEKICTELKNNITQQFPDIEKSTQHKSEQYIEAANALIKKATPVEPKRSSKKL</sequence>
<dbReference type="STRING" id="295108.HT99x_01545"/>
<keyword evidence="4" id="KW-1185">Reference proteome</keyword>
<dbReference type="EMBL" id="LKAJ02000001">
    <property type="protein sequence ID" value="MCS5710937.1"/>
    <property type="molecule type" value="Genomic_DNA"/>
</dbReference>
<dbReference type="EMBL" id="LKAJ01000005">
    <property type="protein sequence ID" value="KRG21369.1"/>
    <property type="molecule type" value="Genomic_DNA"/>
</dbReference>
<dbReference type="Proteomes" id="UP000051497">
    <property type="component" value="Unassembled WGS sequence"/>
</dbReference>
<evidence type="ECO:0000313" key="2">
    <source>
        <dbReference type="EMBL" id="KRG21369.1"/>
    </source>
</evidence>
<reference evidence="3" key="3">
    <citation type="submission" date="2021-06" db="EMBL/GenBank/DDBJ databases">
        <title>Genomic Description and Analysis of Intracellular Bacteria, Candidatus Berkiella cookevillensis and Candidatus Berkiella aquae.</title>
        <authorList>
            <person name="Kidane D.T."/>
            <person name="Mehari Y.T."/>
            <person name="Rice F.C."/>
            <person name="Arivett B.A."/>
            <person name="Farone A.L."/>
            <person name="Berk S.G."/>
            <person name="Farone M.B."/>
        </authorList>
    </citation>
    <scope>NUCLEOTIDE SEQUENCE</scope>
    <source>
        <strain evidence="3">HT99</strain>
    </source>
</reference>
<evidence type="ECO:0000256" key="1">
    <source>
        <dbReference type="SAM" id="Coils"/>
    </source>
</evidence>